<dbReference type="SMART" id="SM00397">
    <property type="entry name" value="t_SNARE"/>
    <property type="match status" value="1"/>
</dbReference>
<dbReference type="GO" id="GO:0015031">
    <property type="term" value="P:protein transport"/>
    <property type="evidence" value="ECO:0007669"/>
    <property type="project" value="UniProtKB-KW"/>
</dbReference>
<dbReference type="Gene3D" id="3.30.450.150">
    <property type="entry name" value="Haem-degrading domain"/>
    <property type="match status" value="1"/>
</dbReference>
<evidence type="ECO:0000256" key="4">
    <source>
        <dbReference type="ARBA" id="ARBA00022692"/>
    </source>
</evidence>
<evidence type="ECO:0000256" key="9">
    <source>
        <dbReference type="SAM" id="MobiDB-lite"/>
    </source>
</evidence>
<dbReference type="CDD" id="cd15851">
    <property type="entry name" value="SNARE_Syntaxin6"/>
    <property type="match status" value="1"/>
</dbReference>
<dbReference type="Pfam" id="PF03928">
    <property type="entry name" value="HbpS-like"/>
    <property type="match status" value="1"/>
</dbReference>
<keyword evidence="13" id="KW-1185">Reference proteome</keyword>
<dbReference type="Gene3D" id="1.20.5.110">
    <property type="match status" value="1"/>
</dbReference>
<feature type="region of interest" description="Disordered" evidence="9">
    <location>
        <begin position="228"/>
        <end position="256"/>
    </location>
</feature>
<keyword evidence="5 10" id="KW-1133">Transmembrane helix</keyword>
<evidence type="ECO:0000256" key="5">
    <source>
        <dbReference type="ARBA" id="ARBA00022989"/>
    </source>
</evidence>
<dbReference type="EMBL" id="SWFS01000155">
    <property type="protein sequence ID" value="KAA8915610.1"/>
    <property type="molecule type" value="Genomic_DNA"/>
</dbReference>
<dbReference type="PROSITE" id="PS50192">
    <property type="entry name" value="T_SNARE"/>
    <property type="match status" value="1"/>
</dbReference>
<evidence type="ECO:0000256" key="8">
    <source>
        <dbReference type="ARBA" id="ARBA00073343"/>
    </source>
</evidence>
<evidence type="ECO:0000256" key="7">
    <source>
        <dbReference type="ARBA" id="ARBA00023136"/>
    </source>
</evidence>
<gene>
    <name evidence="12" type="ORF">TRICI_002255</name>
</gene>
<proteinExistence type="inferred from homology"/>
<dbReference type="PANTHER" id="PTHR28255:SF1">
    <property type="entry name" value="UPF0303 PROTEIN YBR137W"/>
    <property type="match status" value="1"/>
</dbReference>
<evidence type="ECO:0000259" key="11">
    <source>
        <dbReference type="PROSITE" id="PS50192"/>
    </source>
</evidence>
<dbReference type="SUPFAM" id="SSF47661">
    <property type="entry name" value="t-snare proteins"/>
    <property type="match status" value="1"/>
</dbReference>
<dbReference type="GO" id="GO:0072380">
    <property type="term" value="C:TRC complex"/>
    <property type="evidence" value="ECO:0007669"/>
    <property type="project" value="TreeGrafter"/>
</dbReference>
<dbReference type="VEuPathDB" id="FungiDB:TRICI_002255"/>
<keyword evidence="4 10" id="KW-0812">Transmembrane</keyword>
<dbReference type="OrthoDB" id="546861at2759"/>
<evidence type="ECO:0000313" key="13">
    <source>
        <dbReference type="Proteomes" id="UP000761534"/>
    </source>
</evidence>
<dbReference type="Proteomes" id="UP000761534">
    <property type="component" value="Unassembled WGS sequence"/>
</dbReference>
<dbReference type="InterPro" id="IPR000727">
    <property type="entry name" value="T_SNARE_dom"/>
</dbReference>
<dbReference type="InterPro" id="IPR005624">
    <property type="entry name" value="PduO/GlcC-like"/>
</dbReference>
<evidence type="ECO:0000256" key="10">
    <source>
        <dbReference type="SAM" id="Phobius"/>
    </source>
</evidence>
<keyword evidence="3" id="KW-0813">Transport</keyword>
<feature type="transmembrane region" description="Helical" evidence="10">
    <location>
        <begin position="334"/>
        <end position="356"/>
    </location>
</feature>
<dbReference type="InterPro" id="IPR048036">
    <property type="entry name" value="Tlg1p-like_N"/>
</dbReference>
<dbReference type="GO" id="GO:0000139">
    <property type="term" value="C:Golgi membrane"/>
    <property type="evidence" value="ECO:0007669"/>
    <property type="project" value="UniProtKB-SubCell"/>
</dbReference>
<dbReference type="FunFam" id="1.20.5.110:FF:000006">
    <property type="entry name" value="Syntaxin 6"/>
    <property type="match status" value="1"/>
</dbReference>
<dbReference type="PANTHER" id="PTHR28255">
    <property type="match status" value="1"/>
</dbReference>
<evidence type="ECO:0000256" key="3">
    <source>
        <dbReference type="ARBA" id="ARBA00022448"/>
    </source>
</evidence>
<evidence type="ECO:0000256" key="2">
    <source>
        <dbReference type="ARBA" id="ARBA00009063"/>
    </source>
</evidence>
<dbReference type="InterPro" id="IPR010371">
    <property type="entry name" value="YBR137W-like"/>
</dbReference>
<dbReference type="SUPFAM" id="SSF58038">
    <property type="entry name" value="SNARE fusion complex"/>
    <property type="match status" value="1"/>
</dbReference>
<dbReference type="CDD" id="cd21444">
    <property type="entry name" value="SNARE_NTD_Tlg1p-like"/>
    <property type="match status" value="1"/>
</dbReference>
<dbReference type="GO" id="GO:0006620">
    <property type="term" value="P:post-translational protein targeting to endoplasmic reticulum membrane"/>
    <property type="evidence" value="ECO:0007669"/>
    <property type="project" value="TreeGrafter"/>
</dbReference>
<evidence type="ECO:0000313" key="12">
    <source>
        <dbReference type="EMBL" id="KAA8915610.1"/>
    </source>
</evidence>
<feature type="domain" description="T-SNARE coiled-coil homology" evidence="11">
    <location>
        <begin position="265"/>
        <end position="327"/>
    </location>
</feature>
<organism evidence="12 13">
    <name type="scientific">Trichomonascus ciferrii</name>
    <dbReference type="NCBI Taxonomy" id="44093"/>
    <lineage>
        <taxon>Eukaryota</taxon>
        <taxon>Fungi</taxon>
        <taxon>Dikarya</taxon>
        <taxon>Ascomycota</taxon>
        <taxon>Saccharomycotina</taxon>
        <taxon>Dipodascomycetes</taxon>
        <taxon>Dipodascales</taxon>
        <taxon>Trichomonascaceae</taxon>
        <taxon>Trichomonascus</taxon>
        <taxon>Trichomonascus ciferrii complex</taxon>
    </lineage>
</organism>
<comment type="subcellular location">
    <subcellularLocation>
        <location evidence="1">Membrane</location>
        <topology evidence="1">Single-pass type IV membrane protein</topology>
    </subcellularLocation>
</comment>
<evidence type="ECO:0000256" key="1">
    <source>
        <dbReference type="ARBA" id="ARBA00004211"/>
    </source>
</evidence>
<protein>
    <recommendedName>
        <fullName evidence="8">t-SNARE affecting a late Golgi compartment protein 1</fullName>
    </recommendedName>
</protein>
<accession>A0A642VC57</accession>
<comment type="similarity">
    <text evidence="2">Belongs to the syntaxin family.</text>
</comment>
<name>A0A642VC57_9ASCO</name>
<dbReference type="SUPFAM" id="SSF143744">
    <property type="entry name" value="GlcG-like"/>
    <property type="match status" value="1"/>
</dbReference>
<sequence length="357" mass="40295">MTSIDLEDTVLPEFNADVAFELGLKLREAALQHSQPVAINISGINGQTLFHALSRPGPTLDNQHWIERKARTVKKFSRSSFYMGCKARAQGKTISSFFIDEKDYAFHGGGFPIRVQNVEPIVGIIVVSGLRQDHDHMLVVYKDAQSQLEETKRHLDKYEREPTNNHLMDVNNLTQELIETIHDLSQSIGAVQSKPSDFGLSEHEINDRIGKVSQLNRQLGDIQEKINEVKQQHQHQQSSAAQEGGSSNYQDNDHAGGGIGNLMYQDAIQEQDTVLDSVYYTVNNLRQQANVMSRELEDQSYLIEDFERDADTAGDRLRRGMKRVNWVVKNNQETLSSCCITLLIVVLIILLVLVLIL</sequence>
<comment type="caution">
    <text evidence="12">The sequence shown here is derived from an EMBL/GenBank/DDBJ whole genome shotgun (WGS) entry which is preliminary data.</text>
</comment>
<dbReference type="AlphaFoldDB" id="A0A642VC57"/>
<evidence type="ECO:0000256" key="6">
    <source>
        <dbReference type="ARBA" id="ARBA00023054"/>
    </source>
</evidence>
<keyword evidence="6" id="KW-0175">Coiled coil</keyword>
<dbReference type="InterPro" id="IPR010989">
    <property type="entry name" value="SNARE"/>
</dbReference>
<dbReference type="GO" id="GO:0048193">
    <property type="term" value="P:Golgi vesicle transport"/>
    <property type="evidence" value="ECO:0007669"/>
    <property type="project" value="InterPro"/>
</dbReference>
<dbReference type="InterPro" id="IPR038084">
    <property type="entry name" value="PduO/GlcC-like_sf"/>
</dbReference>
<keyword evidence="7 10" id="KW-0472">Membrane</keyword>
<reference evidence="12" key="1">
    <citation type="journal article" date="2019" name="G3 (Bethesda)">
        <title>Genome Assemblies of Two Rare Opportunistic Yeast Pathogens: Diutina rugosa (syn. Candida rugosa) and Trichomonascus ciferrii (syn. Candida ciferrii).</title>
        <authorList>
            <person name="Mixao V."/>
            <person name="Saus E."/>
            <person name="Hansen A.P."/>
            <person name="Lass-Florl C."/>
            <person name="Gabaldon T."/>
        </authorList>
    </citation>
    <scope>NUCLEOTIDE SEQUENCE</scope>
    <source>
        <strain evidence="12">CBS 4856</strain>
    </source>
</reference>